<dbReference type="Pfam" id="PF13561">
    <property type="entry name" value="adh_short_C2"/>
    <property type="match status" value="1"/>
</dbReference>
<organism evidence="3 4">
    <name type="scientific">Streptomyces liliiviolaceus</name>
    <dbReference type="NCBI Taxonomy" id="2823109"/>
    <lineage>
        <taxon>Bacteria</taxon>
        <taxon>Bacillati</taxon>
        <taxon>Actinomycetota</taxon>
        <taxon>Actinomycetes</taxon>
        <taxon>Kitasatosporales</taxon>
        <taxon>Streptomycetaceae</taxon>
        <taxon>Streptomyces</taxon>
    </lineage>
</organism>
<dbReference type="RefSeq" id="WP_210885021.1">
    <property type="nucleotide sequence ID" value="NZ_JAGPYQ010000001.1"/>
</dbReference>
<sequence>MGRLAGKVAFITGAGREQGRRHAVRLAEEGADVIAVDAAAPAGIDPSPSAPGGLAETARLVERAGRRVVAVRADVRDAAALTAAVDQGVAELGRLDIVLADAGTVDPLAVLEEAEQTWQHAIDGRLIGVWRIIKASVPHLMSGGRGGSVVITTPPATPLTAGRSAGRSDGRAPHGGTAQAWLIPLIQVLAEELDPYGVRVNAVHHETAADDGVLGGPVSPALTRMPVETPDPDDITNAVMYLVSDDGCYVSGTMHVVGARDDRWAAGPRMADAQTAGC</sequence>
<evidence type="ECO:0000256" key="2">
    <source>
        <dbReference type="ARBA" id="ARBA00023002"/>
    </source>
</evidence>
<dbReference type="SUPFAM" id="SSF51735">
    <property type="entry name" value="NAD(P)-binding Rossmann-fold domains"/>
    <property type="match status" value="1"/>
</dbReference>
<dbReference type="PANTHER" id="PTHR24321:SF8">
    <property type="entry name" value="ESTRADIOL 17-BETA-DEHYDROGENASE 8-RELATED"/>
    <property type="match status" value="1"/>
</dbReference>
<reference evidence="3 4" key="1">
    <citation type="submission" date="2021-04" db="EMBL/GenBank/DDBJ databases">
        <authorList>
            <person name="Tang X."/>
            <person name="Zhou X."/>
            <person name="Chen X."/>
            <person name="Cernava T."/>
            <person name="Zhang C."/>
        </authorList>
    </citation>
    <scope>NUCLEOTIDE SEQUENCE [LARGE SCALE GENOMIC DNA]</scope>
    <source>
        <strain evidence="3 4">BH-SS-21</strain>
    </source>
</reference>
<dbReference type="EMBL" id="JAGPYQ010000001">
    <property type="protein sequence ID" value="MBQ0850745.1"/>
    <property type="molecule type" value="Genomic_DNA"/>
</dbReference>
<dbReference type="AlphaFoldDB" id="A0A940XVN0"/>
<dbReference type="Gene3D" id="3.40.50.720">
    <property type="entry name" value="NAD(P)-binding Rossmann-like Domain"/>
    <property type="match status" value="1"/>
</dbReference>
<evidence type="ECO:0000256" key="1">
    <source>
        <dbReference type="ARBA" id="ARBA00006484"/>
    </source>
</evidence>
<dbReference type="Proteomes" id="UP000677413">
    <property type="component" value="Unassembled WGS sequence"/>
</dbReference>
<accession>A0A940XVN0</accession>
<dbReference type="CDD" id="cd05233">
    <property type="entry name" value="SDR_c"/>
    <property type="match status" value="1"/>
</dbReference>
<dbReference type="InterPro" id="IPR036291">
    <property type="entry name" value="NAD(P)-bd_dom_sf"/>
</dbReference>
<proteinExistence type="inferred from homology"/>
<evidence type="ECO:0000313" key="3">
    <source>
        <dbReference type="EMBL" id="MBQ0850745.1"/>
    </source>
</evidence>
<dbReference type="InterPro" id="IPR002347">
    <property type="entry name" value="SDR_fam"/>
</dbReference>
<name>A0A940XVN0_9ACTN</name>
<dbReference type="PRINTS" id="PR00081">
    <property type="entry name" value="GDHRDH"/>
</dbReference>
<gene>
    <name evidence="3" type="ORF">J8N05_21520</name>
</gene>
<dbReference type="GO" id="GO:0016491">
    <property type="term" value="F:oxidoreductase activity"/>
    <property type="evidence" value="ECO:0007669"/>
    <property type="project" value="UniProtKB-KW"/>
</dbReference>
<comment type="caution">
    <text evidence="3">The sequence shown here is derived from an EMBL/GenBank/DDBJ whole genome shotgun (WGS) entry which is preliminary data.</text>
</comment>
<dbReference type="PANTHER" id="PTHR24321">
    <property type="entry name" value="DEHYDROGENASES, SHORT CHAIN"/>
    <property type="match status" value="1"/>
</dbReference>
<comment type="similarity">
    <text evidence="1">Belongs to the short-chain dehydrogenases/reductases (SDR) family.</text>
</comment>
<keyword evidence="4" id="KW-1185">Reference proteome</keyword>
<keyword evidence="2" id="KW-0560">Oxidoreductase</keyword>
<protein>
    <submittedName>
        <fullName evidence="3">SDR family oxidoreductase</fullName>
    </submittedName>
</protein>
<evidence type="ECO:0000313" key="4">
    <source>
        <dbReference type="Proteomes" id="UP000677413"/>
    </source>
</evidence>